<dbReference type="KEGG" id="bhd:BHYOB78_00125"/>
<reference evidence="3" key="1">
    <citation type="journal article" date="2016" name="Genome Announc.">
        <title>Complete Genome Sequence of Brachyspira hyodysenteriae Type Strain B78 (ATCC 27164).</title>
        <authorList>
            <person name="Mirajkar N.S."/>
            <person name="Johnson T.J."/>
            <person name="Gebhart C.J."/>
        </authorList>
    </citation>
    <scope>NUCLEOTIDE SEQUENCE [LARGE SCALE GENOMIC DNA]</scope>
    <source>
        <strain evidence="3">B78</strain>
    </source>
</reference>
<keyword evidence="3" id="KW-1185">Reference proteome</keyword>
<reference evidence="3" key="2">
    <citation type="journal article" date="2017" name="Genome Announc.">
        <title>Correction for Mirajkar et al., Complete Genome Sequence of Brachyspira hyodysenteriae Type Strain B78 (ATCC 27164).</title>
        <authorList>
            <person name="Mirajkar N.S."/>
            <person name="Johnson T.J."/>
            <person name="Gebhart C.J."/>
        </authorList>
    </citation>
    <scope>NUCLEOTIDE SEQUENCE [LARGE SCALE GENOMIC DNA]</scope>
    <source>
        <strain evidence="3">B78</strain>
    </source>
</reference>
<evidence type="ECO:0000256" key="1">
    <source>
        <dbReference type="SAM" id="MobiDB-lite"/>
    </source>
</evidence>
<dbReference type="Proteomes" id="UP000092328">
    <property type="component" value="Chromosome"/>
</dbReference>
<sequence length="65" mass="7711">MTVNSQQSTVNSQQSTVNSQQSTVNSQQSLNFIYIFYYIEKTYHLFIKKIINSEKLISWGYYDLF</sequence>
<dbReference type="EMBL" id="CP015910">
    <property type="protein sequence ID" value="ANN62314.1"/>
    <property type="molecule type" value="Genomic_DNA"/>
</dbReference>
<evidence type="ECO:0000313" key="3">
    <source>
        <dbReference type="Proteomes" id="UP000092328"/>
    </source>
</evidence>
<protein>
    <submittedName>
        <fullName evidence="2">Uncharacterized protein</fullName>
    </submittedName>
</protein>
<evidence type="ECO:0000313" key="2">
    <source>
        <dbReference type="EMBL" id="ANN62314.1"/>
    </source>
</evidence>
<organism evidence="2 3">
    <name type="scientific">Brachyspira hyodysenteriae ATCC 27164</name>
    <dbReference type="NCBI Taxonomy" id="1266923"/>
    <lineage>
        <taxon>Bacteria</taxon>
        <taxon>Pseudomonadati</taxon>
        <taxon>Spirochaetota</taxon>
        <taxon>Spirochaetia</taxon>
        <taxon>Brachyspirales</taxon>
        <taxon>Brachyspiraceae</taxon>
        <taxon>Brachyspira</taxon>
    </lineage>
</organism>
<accession>A0A3B6VPG2</accession>
<feature type="region of interest" description="Disordered" evidence="1">
    <location>
        <begin position="1"/>
        <end position="25"/>
    </location>
</feature>
<name>A0A3B6VPG2_BRAHO</name>
<proteinExistence type="predicted"/>
<gene>
    <name evidence="2" type="ORF">BHYOB78_00125</name>
</gene>
<dbReference type="AlphaFoldDB" id="A0A3B6VPG2"/>